<evidence type="ECO:0000313" key="1">
    <source>
        <dbReference type="EMBL" id="KAJ9050435.1"/>
    </source>
</evidence>
<keyword evidence="2" id="KW-1185">Reference proteome</keyword>
<accession>A0ACC2RK59</accession>
<sequence length="143" mass="16190">MDCVPCQPRVLPRAPERTQLTNRAEELIVQYEGWLRGLTSFDPNPFIDQIFKNGRPYKAFFYLAAFITTIAAVPLFFLTIPLWLILLTVACPLTFISNLKFLPIEIKLLLKILASPAILATAFYFMSLKTVTEVGKRVDLPVA</sequence>
<dbReference type="EMBL" id="QTSX02007155">
    <property type="protein sequence ID" value="KAJ9050435.1"/>
    <property type="molecule type" value="Genomic_DNA"/>
</dbReference>
<gene>
    <name evidence="1" type="ORF">DSO57_1014442</name>
</gene>
<organism evidence="1 2">
    <name type="scientific">Entomophthora muscae</name>
    <dbReference type="NCBI Taxonomy" id="34485"/>
    <lineage>
        <taxon>Eukaryota</taxon>
        <taxon>Fungi</taxon>
        <taxon>Fungi incertae sedis</taxon>
        <taxon>Zoopagomycota</taxon>
        <taxon>Entomophthoromycotina</taxon>
        <taxon>Entomophthoromycetes</taxon>
        <taxon>Entomophthorales</taxon>
        <taxon>Entomophthoraceae</taxon>
        <taxon>Entomophthora</taxon>
    </lineage>
</organism>
<protein>
    <submittedName>
        <fullName evidence="1">Uncharacterized protein</fullName>
    </submittedName>
</protein>
<name>A0ACC2RK59_9FUNG</name>
<dbReference type="Proteomes" id="UP001165960">
    <property type="component" value="Unassembled WGS sequence"/>
</dbReference>
<proteinExistence type="predicted"/>
<comment type="caution">
    <text evidence="1">The sequence shown here is derived from an EMBL/GenBank/DDBJ whole genome shotgun (WGS) entry which is preliminary data.</text>
</comment>
<evidence type="ECO:0000313" key="2">
    <source>
        <dbReference type="Proteomes" id="UP001165960"/>
    </source>
</evidence>
<reference evidence="1" key="1">
    <citation type="submission" date="2022-04" db="EMBL/GenBank/DDBJ databases">
        <title>Genome of the entomopathogenic fungus Entomophthora muscae.</title>
        <authorList>
            <person name="Elya C."/>
            <person name="Lovett B.R."/>
            <person name="Lee E."/>
            <person name="Macias A.M."/>
            <person name="Hajek A.E."/>
            <person name="De Bivort B.L."/>
            <person name="Kasson M.T."/>
            <person name="De Fine Licht H.H."/>
            <person name="Stajich J.E."/>
        </authorList>
    </citation>
    <scope>NUCLEOTIDE SEQUENCE</scope>
    <source>
        <strain evidence="1">Berkeley</strain>
    </source>
</reference>